<reference evidence="1 2" key="1">
    <citation type="submission" date="2016-10" db="EMBL/GenBank/DDBJ databases">
        <title>Genome sequence of the ascomycete fungus Penicillium subrubescens.</title>
        <authorList>
            <person name="De Vries R.P."/>
            <person name="Peng M."/>
            <person name="Dilokpimol A."/>
            <person name="Hilden K."/>
            <person name="Makela M.R."/>
            <person name="Grigoriev I."/>
            <person name="Riley R."/>
            <person name="Granchi Z."/>
        </authorList>
    </citation>
    <scope>NUCLEOTIDE SEQUENCE [LARGE SCALE GENOMIC DNA]</scope>
    <source>
        <strain evidence="1 2">CBS 132785</strain>
    </source>
</reference>
<dbReference type="STRING" id="1316194.A0A1Q5SUC8"/>
<dbReference type="Proteomes" id="UP000186955">
    <property type="component" value="Unassembled WGS sequence"/>
</dbReference>
<evidence type="ECO:0000313" key="2">
    <source>
        <dbReference type="Proteomes" id="UP000186955"/>
    </source>
</evidence>
<protein>
    <submittedName>
        <fullName evidence="1">Uncharacterized protein</fullName>
    </submittedName>
</protein>
<proteinExistence type="predicted"/>
<gene>
    <name evidence="1" type="ORF">PENSUB_12990</name>
</gene>
<keyword evidence="2" id="KW-1185">Reference proteome</keyword>
<comment type="caution">
    <text evidence="1">The sequence shown here is derived from an EMBL/GenBank/DDBJ whole genome shotgun (WGS) entry which is preliminary data.</text>
</comment>
<accession>A0A1Q5SUC8</accession>
<evidence type="ECO:0000313" key="1">
    <source>
        <dbReference type="EMBL" id="OKO91583.1"/>
    </source>
</evidence>
<dbReference type="AlphaFoldDB" id="A0A1Q5SUC8"/>
<organism evidence="1 2">
    <name type="scientific">Penicillium subrubescens</name>
    <dbReference type="NCBI Taxonomy" id="1316194"/>
    <lineage>
        <taxon>Eukaryota</taxon>
        <taxon>Fungi</taxon>
        <taxon>Dikarya</taxon>
        <taxon>Ascomycota</taxon>
        <taxon>Pezizomycotina</taxon>
        <taxon>Eurotiomycetes</taxon>
        <taxon>Eurotiomycetidae</taxon>
        <taxon>Eurotiales</taxon>
        <taxon>Aspergillaceae</taxon>
        <taxon>Penicillium</taxon>
    </lineage>
</organism>
<dbReference type="EMBL" id="MNBE01000746">
    <property type="protein sequence ID" value="OKO91583.1"/>
    <property type="molecule type" value="Genomic_DNA"/>
</dbReference>
<sequence length="112" mass="12546">MEPYINDVHAIKSEGVHQIIKRRGYSCSVSRDYRLLIGWLKLLIIMSKTVPEIPMKKFILDSLEPESVGGLKHMDTGINVDKTSGIVSHNGAVYRFDLLFPLDEDGFPKGAS</sequence>
<name>A0A1Q5SUC8_9EURO</name>